<dbReference type="Gene3D" id="3.20.20.80">
    <property type="entry name" value="Glycosidases"/>
    <property type="match status" value="1"/>
</dbReference>
<reference evidence="3" key="1">
    <citation type="submission" date="2021-01" db="EMBL/GenBank/DDBJ databases">
        <title>Whole genome shotgun sequence of Actinoplanes nipponensis NBRC 14063.</title>
        <authorList>
            <person name="Komaki H."/>
            <person name="Tamura T."/>
        </authorList>
    </citation>
    <scope>NUCLEOTIDE SEQUENCE</scope>
    <source>
        <strain evidence="3">NBRC 14063</strain>
    </source>
</reference>
<keyword evidence="2" id="KW-0472">Membrane</keyword>
<dbReference type="Proteomes" id="UP000647172">
    <property type="component" value="Unassembled WGS sequence"/>
</dbReference>
<evidence type="ECO:0000313" key="3">
    <source>
        <dbReference type="EMBL" id="GIE52741.1"/>
    </source>
</evidence>
<dbReference type="SUPFAM" id="SSF51445">
    <property type="entry name" value="(Trans)glycosidases"/>
    <property type="match status" value="1"/>
</dbReference>
<evidence type="ECO:0000256" key="2">
    <source>
        <dbReference type="SAM" id="Phobius"/>
    </source>
</evidence>
<keyword evidence="4" id="KW-1185">Reference proteome</keyword>
<protein>
    <submittedName>
        <fullName evidence="3">Uncharacterized protein</fullName>
    </submittedName>
</protein>
<keyword evidence="2" id="KW-1133">Transmembrane helix</keyword>
<evidence type="ECO:0000256" key="1">
    <source>
        <dbReference type="SAM" id="MobiDB-lite"/>
    </source>
</evidence>
<feature type="transmembrane region" description="Helical" evidence="2">
    <location>
        <begin position="45"/>
        <end position="64"/>
    </location>
</feature>
<keyword evidence="2" id="KW-0812">Transmembrane</keyword>
<dbReference type="InterPro" id="IPR017853">
    <property type="entry name" value="GH"/>
</dbReference>
<name>A0A919JP37_9ACTN</name>
<comment type="caution">
    <text evidence="3">The sequence shown here is derived from an EMBL/GenBank/DDBJ whole genome shotgun (WGS) entry which is preliminary data.</text>
</comment>
<sequence length="744" mass="79800">MFRRPELPDNSPHSATLAAQNAGVGDFPLHLVQAPPRPAFGRVKALAIGVVTLAMCLFLAGAAARPQVRPAAFAIPGMTAIGSPPAGRSWAPAPRAAGGLSSLATAGRGEFALHTVGGDVTFLPGVNLGGTTPGHQPGELAITAGQYRTWFAAMTWLGIRVVRIATIHPPAFYRELAAHNRADPGRPLYLMQGVYLPDESYIEKNDLYDPAVTTAFRQELRDADRAVRGDLTRMPQPGRADGTWDTDVTPWLAGWIIGAELDPGATARSDARNAAAPPVRGRYVRSTPRATPTERWLAARLDELATRQAAAGLSRPLAFVNGAATDPLRHPEEPLAEQDRVQLDANHVTATGAWPAGIFAAYHAYPYYPDFQRREPGLLAHRYAGRPDPYAGYLAALRRHHGAVPTLITEFGVPSSIGSAHQGPLGRGQGDHSEREALRIDAELLRLIRGEGLAGGFLAAWTDEWFRSAWNTRRHQDPERRQLWHDPLTSEQHFGLIAMDAAGAPDATTAYLLDDEDGWPARRVTARVDEAFVRLRVGLGDPAPATLTLGFDVLPGLTGPPAPGTANRGADAAFFLDLTTRTGQSYLRTQLDPLPLDVTVPVAARGPGALGWQRFELVTNRAGTAPGTGEKLPAELQNAGMLRYGGPAADSRSLWERDGDDLLVRVPWAMLGFADPSRHSVGVPAGRGLTLQVSPGIGVTVSSTGTDQATAPVTWVNWNRPYHTERLKQGADQFRDAALETGGP</sequence>
<dbReference type="EMBL" id="BOMQ01000074">
    <property type="protein sequence ID" value="GIE52741.1"/>
    <property type="molecule type" value="Genomic_DNA"/>
</dbReference>
<dbReference type="AlphaFoldDB" id="A0A919JP37"/>
<gene>
    <name evidence="3" type="ORF">Ani05nite_62750</name>
</gene>
<organism evidence="3 4">
    <name type="scientific">Actinoplanes nipponensis</name>
    <dbReference type="NCBI Taxonomy" id="135950"/>
    <lineage>
        <taxon>Bacteria</taxon>
        <taxon>Bacillati</taxon>
        <taxon>Actinomycetota</taxon>
        <taxon>Actinomycetes</taxon>
        <taxon>Micromonosporales</taxon>
        <taxon>Micromonosporaceae</taxon>
        <taxon>Actinoplanes</taxon>
    </lineage>
</organism>
<evidence type="ECO:0000313" key="4">
    <source>
        <dbReference type="Proteomes" id="UP000647172"/>
    </source>
</evidence>
<proteinExistence type="predicted"/>
<accession>A0A919JP37</accession>
<feature type="region of interest" description="Disordered" evidence="1">
    <location>
        <begin position="268"/>
        <end position="287"/>
    </location>
</feature>